<dbReference type="GO" id="GO:0070292">
    <property type="term" value="P:N-acylphosphatidylethanolamine metabolic process"/>
    <property type="evidence" value="ECO:0007669"/>
    <property type="project" value="TreeGrafter"/>
</dbReference>
<dbReference type="PANTHER" id="PTHR15032">
    <property type="entry name" value="N-ACYL-PHOSPHATIDYLETHANOLAMINE-HYDROLYZING PHOSPHOLIPASE D"/>
    <property type="match status" value="1"/>
</dbReference>
<proteinExistence type="predicted"/>
<name>A0A914DH70_9BILA</name>
<dbReference type="SUPFAM" id="SSF56281">
    <property type="entry name" value="Metallo-hydrolase/oxidoreductase"/>
    <property type="match status" value="1"/>
</dbReference>
<dbReference type="Proteomes" id="UP000887540">
    <property type="component" value="Unplaced"/>
</dbReference>
<evidence type="ECO:0000313" key="2">
    <source>
        <dbReference type="Proteomes" id="UP000887540"/>
    </source>
</evidence>
<dbReference type="GO" id="GO:0070291">
    <property type="term" value="P:N-acylethanolamine metabolic process"/>
    <property type="evidence" value="ECO:0007669"/>
    <property type="project" value="TreeGrafter"/>
</dbReference>
<dbReference type="WBParaSite" id="ACRNAN_scaffold2721.g16680.t1">
    <property type="protein sequence ID" value="ACRNAN_scaffold2721.g16680.t1"/>
    <property type="gene ID" value="ACRNAN_scaffold2721.g16680"/>
</dbReference>
<feature type="domain" description="Metallo-beta-lactamase" evidence="1">
    <location>
        <begin position="100"/>
        <end position="307"/>
    </location>
</feature>
<dbReference type="Pfam" id="PF12706">
    <property type="entry name" value="Lactamase_B_2"/>
    <property type="match status" value="1"/>
</dbReference>
<sequence>MDNVEDQIPCKKSIELSKPRLDGQIFSNPNSFSTWKGIPGTLSFMSYKTSLALRKGTIIPSKEVMAKDLPVIKPKFDLKTSLSATWLGHATLFVHMNGANFITDPVWSSYAAPSVTLGLTQKRICPSPCSVEELPHLNFGVISHNHYDHLDQYAVQKISELNPEMRWFVPLGLKSWMEDTINLSSIQVIEMNWDEEQTIKIGQETFQIWCIPAQHWSQRTLFDRNKSLWSGWVVLNQRHRFLYTGDTGFCEKEYEKIGKKFGYLDLAAIPIGCYSPRSIMSSQHIDPGEAVKIHKLICARNSIGIHWGTYDMDSSEKFLHPPLALQEEAKEQELREGEFFTIYHGETVSYPFSKNEALKPLLHDGF</sequence>
<accession>A0A914DH70</accession>
<dbReference type="AlphaFoldDB" id="A0A914DH70"/>
<dbReference type="InterPro" id="IPR036866">
    <property type="entry name" value="RibonucZ/Hydroxyglut_hydro"/>
</dbReference>
<keyword evidence="2" id="KW-1185">Reference proteome</keyword>
<organism evidence="2 3">
    <name type="scientific">Acrobeloides nanus</name>
    <dbReference type="NCBI Taxonomy" id="290746"/>
    <lineage>
        <taxon>Eukaryota</taxon>
        <taxon>Metazoa</taxon>
        <taxon>Ecdysozoa</taxon>
        <taxon>Nematoda</taxon>
        <taxon>Chromadorea</taxon>
        <taxon>Rhabditida</taxon>
        <taxon>Tylenchina</taxon>
        <taxon>Cephalobomorpha</taxon>
        <taxon>Cephaloboidea</taxon>
        <taxon>Cephalobidae</taxon>
        <taxon>Acrobeloides</taxon>
    </lineage>
</organism>
<dbReference type="Gene3D" id="3.60.15.10">
    <property type="entry name" value="Ribonuclease Z/Hydroxyacylglutathione hydrolase-like"/>
    <property type="match status" value="1"/>
</dbReference>
<dbReference type="InterPro" id="IPR001279">
    <property type="entry name" value="Metallo-B-lactamas"/>
</dbReference>
<evidence type="ECO:0000259" key="1">
    <source>
        <dbReference type="Pfam" id="PF12706"/>
    </source>
</evidence>
<dbReference type="GO" id="GO:0005737">
    <property type="term" value="C:cytoplasm"/>
    <property type="evidence" value="ECO:0007669"/>
    <property type="project" value="TreeGrafter"/>
</dbReference>
<dbReference type="GO" id="GO:0070290">
    <property type="term" value="F:N-acylphosphatidylethanolamine-specific phospholipase D activity"/>
    <property type="evidence" value="ECO:0007669"/>
    <property type="project" value="TreeGrafter"/>
</dbReference>
<evidence type="ECO:0000313" key="3">
    <source>
        <dbReference type="WBParaSite" id="ACRNAN_scaffold2721.g16680.t1"/>
    </source>
</evidence>
<dbReference type="PANTHER" id="PTHR15032:SF4">
    <property type="entry name" value="N-ACYL-PHOSPHATIDYLETHANOLAMINE-HYDROLYZING PHOSPHOLIPASE D"/>
    <property type="match status" value="1"/>
</dbReference>
<protein>
    <submittedName>
        <fullName evidence="3">Metallo-beta-lactamase domain-containing protein</fullName>
    </submittedName>
</protein>
<reference evidence="3" key="1">
    <citation type="submission" date="2022-11" db="UniProtKB">
        <authorList>
            <consortium name="WormBaseParasite"/>
        </authorList>
    </citation>
    <scope>IDENTIFICATION</scope>
</reference>